<dbReference type="InterPro" id="IPR035979">
    <property type="entry name" value="RBD_domain_sf"/>
</dbReference>
<evidence type="ECO:0000259" key="3">
    <source>
        <dbReference type="SMART" id="SM00360"/>
    </source>
</evidence>
<evidence type="ECO:0000256" key="1">
    <source>
        <dbReference type="ARBA" id="ARBA00022884"/>
    </source>
</evidence>
<dbReference type="Pfam" id="PF00076">
    <property type="entry name" value="RRM_1"/>
    <property type="match status" value="1"/>
</dbReference>
<feature type="compositionally biased region" description="Basic and acidic residues" evidence="2">
    <location>
        <begin position="91"/>
        <end position="117"/>
    </location>
</feature>
<evidence type="ECO:0000313" key="5">
    <source>
        <dbReference type="Proteomes" id="UP001153620"/>
    </source>
</evidence>
<dbReference type="CDD" id="cd12373">
    <property type="entry name" value="RRM_SRSF3_like"/>
    <property type="match status" value="1"/>
</dbReference>
<dbReference type="PANTHER" id="PTHR23147">
    <property type="entry name" value="SERINE/ARGININE RICH SPLICING FACTOR"/>
    <property type="match status" value="1"/>
</dbReference>
<dbReference type="AlphaFoldDB" id="A0A9N9WSS2"/>
<dbReference type="OrthoDB" id="5970at2759"/>
<dbReference type="SUPFAM" id="SSF54928">
    <property type="entry name" value="RNA-binding domain, RBD"/>
    <property type="match status" value="1"/>
</dbReference>
<reference evidence="4" key="1">
    <citation type="submission" date="2022-01" db="EMBL/GenBank/DDBJ databases">
        <authorList>
            <person name="King R."/>
        </authorList>
    </citation>
    <scope>NUCLEOTIDE SEQUENCE</scope>
</reference>
<name>A0A9N9WSS2_9DIPT</name>
<reference evidence="4" key="2">
    <citation type="submission" date="2022-10" db="EMBL/GenBank/DDBJ databases">
        <authorList>
            <consortium name="ENA_rothamsted_submissions"/>
            <consortium name="culmorum"/>
            <person name="King R."/>
        </authorList>
    </citation>
    <scope>NUCLEOTIDE SEQUENCE</scope>
</reference>
<organism evidence="4 5">
    <name type="scientific">Chironomus riparius</name>
    <dbReference type="NCBI Taxonomy" id="315576"/>
    <lineage>
        <taxon>Eukaryota</taxon>
        <taxon>Metazoa</taxon>
        <taxon>Ecdysozoa</taxon>
        <taxon>Arthropoda</taxon>
        <taxon>Hexapoda</taxon>
        <taxon>Insecta</taxon>
        <taxon>Pterygota</taxon>
        <taxon>Neoptera</taxon>
        <taxon>Endopterygota</taxon>
        <taxon>Diptera</taxon>
        <taxon>Nematocera</taxon>
        <taxon>Chironomoidea</taxon>
        <taxon>Chironomidae</taxon>
        <taxon>Chironominae</taxon>
        <taxon>Chironomus</taxon>
    </lineage>
</organism>
<keyword evidence="1" id="KW-0694">RNA-binding</keyword>
<feature type="region of interest" description="Disordered" evidence="2">
    <location>
        <begin position="79"/>
        <end position="117"/>
    </location>
</feature>
<evidence type="ECO:0000256" key="2">
    <source>
        <dbReference type="SAM" id="MobiDB-lite"/>
    </source>
</evidence>
<sequence length="160" mass="18770">MPRYREWDLKCKVYVGNLDQRATKHQVEDIFSKYGPLRNVWVARNPPGFAFVEYEDNRDAEDAVRNLDGSRACGSRIRVEMSNGRTRHDGRRGGGERSDRSDRGERRRSDRAGEKTRYRLHQYHHNSFTSSTTSLLSTLHQFRSFLLKFTVHLYTSLFPT</sequence>
<dbReference type="InterPro" id="IPR050907">
    <property type="entry name" value="SRSF"/>
</dbReference>
<proteinExistence type="predicted"/>
<protein>
    <recommendedName>
        <fullName evidence="3">RRM domain-containing protein</fullName>
    </recommendedName>
</protein>
<dbReference type="EMBL" id="OU895879">
    <property type="protein sequence ID" value="CAG9807659.1"/>
    <property type="molecule type" value="Genomic_DNA"/>
</dbReference>
<dbReference type="Gene3D" id="3.30.70.330">
    <property type="match status" value="1"/>
</dbReference>
<dbReference type="GO" id="GO:0003723">
    <property type="term" value="F:RNA binding"/>
    <property type="evidence" value="ECO:0007669"/>
    <property type="project" value="UniProtKB-KW"/>
</dbReference>
<dbReference type="Proteomes" id="UP001153620">
    <property type="component" value="Chromosome 3"/>
</dbReference>
<dbReference type="FunFam" id="3.30.70.330:FF:000078">
    <property type="entry name" value="serine/arginine-rich splicing factor 7 isoform X1"/>
    <property type="match status" value="1"/>
</dbReference>
<keyword evidence="5" id="KW-1185">Reference proteome</keyword>
<gene>
    <name evidence="4" type="ORF">CHIRRI_LOCUS10505</name>
</gene>
<accession>A0A9N9WSS2</accession>
<dbReference type="SMART" id="SM00360">
    <property type="entry name" value="RRM"/>
    <property type="match status" value="1"/>
</dbReference>
<evidence type="ECO:0000313" key="4">
    <source>
        <dbReference type="EMBL" id="CAG9807659.1"/>
    </source>
</evidence>
<dbReference type="InterPro" id="IPR000504">
    <property type="entry name" value="RRM_dom"/>
</dbReference>
<dbReference type="InterPro" id="IPR012677">
    <property type="entry name" value="Nucleotide-bd_a/b_plait_sf"/>
</dbReference>
<feature type="domain" description="RRM" evidence="3">
    <location>
        <begin position="12"/>
        <end position="80"/>
    </location>
</feature>